<dbReference type="PANTHER" id="PTHR14421:SF3">
    <property type="entry name" value="SPERMATOGENESIS-ASSOCIATED PROTEIN 1"/>
    <property type="match status" value="1"/>
</dbReference>
<feature type="compositionally biased region" description="Basic residues" evidence="1">
    <location>
        <begin position="238"/>
        <end position="247"/>
    </location>
</feature>
<dbReference type="GeneID" id="108678407"/>
<dbReference type="PANTHER" id="PTHR14421">
    <property type="entry name" value="SPERMATOGENESIS-ASSOCIATED PROTEIN 1"/>
    <property type="match status" value="1"/>
</dbReference>
<accession>A0A8B7PAT5</accession>
<evidence type="ECO:0000313" key="3">
    <source>
        <dbReference type="RefSeq" id="XP_018022311.1"/>
    </source>
</evidence>
<feature type="compositionally biased region" description="Basic and acidic residues" evidence="1">
    <location>
        <begin position="303"/>
        <end position="317"/>
    </location>
</feature>
<evidence type="ECO:0000256" key="1">
    <source>
        <dbReference type="SAM" id="MobiDB-lite"/>
    </source>
</evidence>
<keyword evidence="2" id="KW-1185">Reference proteome</keyword>
<feature type="compositionally biased region" description="Polar residues" evidence="1">
    <location>
        <begin position="147"/>
        <end position="170"/>
    </location>
</feature>
<gene>
    <name evidence="3" type="primary">LOC108678407</name>
</gene>
<feature type="compositionally biased region" description="Low complexity" evidence="1">
    <location>
        <begin position="218"/>
        <end position="232"/>
    </location>
</feature>
<proteinExistence type="predicted"/>
<feature type="region of interest" description="Disordered" evidence="1">
    <location>
        <begin position="395"/>
        <end position="499"/>
    </location>
</feature>
<dbReference type="OrthoDB" id="9901850at2759"/>
<dbReference type="Proteomes" id="UP000694843">
    <property type="component" value="Unplaced"/>
</dbReference>
<reference evidence="3" key="1">
    <citation type="submission" date="2025-08" db="UniProtKB">
        <authorList>
            <consortium name="RefSeq"/>
        </authorList>
    </citation>
    <scope>IDENTIFICATION</scope>
    <source>
        <tissue evidence="3">Whole organism</tissue>
    </source>
</reference>
<dbReference type="AlphaFoldDB" id="A0A8B7PAT5"/>
<sequence length="499" mass="54703">MPSRVEQLMAQNNRTETPSDMLAEVHIYVVPHDKWIPYRRLAKNRVVEETVSVGFVRVLPETTLTELRTALREQLPEEELLHHFVFIKSVGRNFTQVKPYQEGVVKVKNFLPPKAPEPEIHILEISEELLRNASSLGSLVLSDELSDSQASSVLGRTPRTLGSDTWTRRPSQADAPLTEEEEDLWGAQGRSAAEAAFTEARIQGTRTRASDDDDSGNSDVRQSSSWQGSSRRGSARRDRAKGKTRTKRNADAKTGHNSEAESEKGGESGGLEADDETSDLNSRRGSVAYGEEHNNSEVENELGDDKENLDTGYHEDFSSSSPHTLSYREASGDVPSEVVVQGDQEGAEEATNLLEENDSFQQENERSFSELDGLRLSAEELVKASVRKAEAFVISSDMPDAAADGNNSQSENDGGAEAQASEGTGSRFDQLGRKNRIPLRRSRSEPPRRLGPPKSQATKARGRGKLATSSSTARLVGRTGRQAPGGPRSDIAQRVPNAR</sequence>
<dbReference type="RefSeq" id="XP_018022311.1">
    <property type="nucleotide sequence ID" value="XM_018166822.1"/>
</dbReference>
<feature type="compositionally biased region" description="Basic and acidic residues" evidence="1">
    <location>
        <begin position="248"/>
        <end position="266"/>
    </location>
</feature>
<evidence type="ECO:0000313" key="2">
    <source>
        <dbReference type="Proteomes" id="UP000694843"/>
    </source>
</evidence>
<dbReference type="InterPro" id="IPR039062">
    <property type="entry name" value="SPAT1"/>
</dbReference>
<name>A0A8B7PAT5_HYAAZ</name>
<feature type="non-terminal residue" evidence="3">
    <location>
        <position position="499"/>
    </location>
</feature>
<feature type="region of interest" description="Disordered" evidence="1">
    <location>
        <begin position="147"/>
        <end position="371"/>
    </location>
</feature>
<dbReference type="KEGG" id="hazt:108678407"/>
<protein>
    <submittedName>
        <fullName evidence="3">Uncharacterized protein LOC108678407</fullName>
    </submittedName>
</protein>
<organism evidence="2 3">
    <name type="scientific">Hyalella azteca</name>
    <name type="common">Amphipod</name>
    <dbReference type="NCBI Taxonomy" id="294128"/>
    <lineage>
        <taxon>Eukaryota</taxon>
        <taxon>Metazoa</taxon>
        <taxon>Ecdysozoa</taxon>
        <taxon>Arthropoda</taxon>
        <taxon>Crustacea</taxon>
        <taxon>Multicrustacea</taxon>
        <taxon>Malacostraca</taxon>
        <taxon>Eumalacostraca</taxon>
        <taxon>Peracarida</taxon>
        <taxon>Amphipoda</taxon>
        <taxon>Senticaudata</taxon>
        <taxon>Talitrida</taxon>
        <taxon>Talitroidea</taxon>
        <taxon>Hyalellidae</taxon>
        <taxon>Hyalella</taxon>
    </lineage>
</organism>